<dbReference type="Gene3D" id="2.40.128.130">
    <property type="entry name" value="Autotransporter beta-domain"/>
    <property type="match status" value="1"/>
</dbReference>
<accession>A0A858RR29</accession>
<evidence type="ECO:0000313" key="3">
    <source>
        <dbReference type="EMBL" id="QJE98383.1"/>
    </source>
</evidence>
<evidence type="ECO:0000259" key="2">
    <source>
        <dbReference type="PROSITE" id="PS51208"/>
    </source>
</evidence>
<feature type="chain" id="PRO_5032729701" evidence="1">
    <location>
        <begin position="26"/>
        <end position="405"/>
    </location>
</feature>
<dbReference type="SMART" id="SM00869">
    <property type="entry name" value="Autotransporter"/>
    <property type="match status" value="1"/>
</dbReference>
<reference evidence="3 4" key="1">
    <citation type="submission" date="2020-04" db="EMBL/GenBank/DDBJ databases">
        <title>Luteolibacter sp. G-1-1-1 isolated from soil.</title>
        <authorList>
            <person name="Dahal R.H."/>
        </authorList>
    </citation>
    <scope>NUCLEOTIDE SEQUENCE [LARGE SCALE GENOMIC DNA]</scope>
    <source>
        <strain evidence="3 4">G-1-1-1</strain>
    </source>
</reference>
<sequence length="405" mass="43111">MNTPTVSFMRVLAIAAVTCSTSVQAGDESEDPCYPDNRQATSTAVSRSVLGVAYASTRDVSGRMYRNRAGVRPGSVLVDEPVAVAPAYSSKGGMSSSKDAKVSAVSVPYPNKWEVFGSLFYYSEESDGSSYHHRSKKKKYEGPKYGYGSGYGSGASAFVSGAADTSLDVYGGALGVEYHINREWSVGVGVSASTGDMEMDAVGNADVDSVSVIPYLSYYRADAFGSADFWAGLMYAYGAHSFETRRFTGGGIASGSPDADTHEVEFTAGVNFGDDDVVHGPYAGMRYITGTVDAYTEVGPGATYFGEQDVDSLVSILGYQISWKMRGSRGTWVPQVRAAWEHEFEDGNASVFGVPVDSVDEDVAVVGAGLAYYFDNGWNLGVEYEGRFGSNTEGHYGGVKAGKEF</sequence>
<dbReference type="Proteomes" id="UP000501812">
    <property type="component" value="Chromosome"/>
</dbReference>
<feature type="signal peptide" evidence="1">
    <location>
        <begin position="1"/>
        <end position="25"/>
    </location>
</feature>
<dbReference type="Pfam" id="PF03797">
    <property type="entry name" value="Autotransporter"/>
    <property type="match status" value="1"/>
</dbReference>
<dbReference type="SUPFAM" id="SSF103515">
    <property type="entry name" value="Autotransporter"/>
    <property type="match status" value="1"/>
</dbReference>
<dbReference type="InterPro" id="IPR036709">
    <property type="entry name" value="Autotransporte_beta_dom_sf"/>
</dbReference>
<evidence type="ECO:0000256" key="1">
    <source>
        <dbReference type="SAM" id="SignalP"/>
    </source>
</evidence>
<organism evidence="3 4">
    <name type="scientific">Luteolibacter luteus</name>
    <dbReference type="NCBI Taxonomy" id="2728835"/>
    <lineage>
        <taxon>Bacteria</taxon>
        <taxon>Pseudomonadati</taxon>
        <taxon>Verrucomicrobiota</taxon>
        <taxon>Verrucomicrobiia</taxon>
        <taxon>Verrucomicrobiales</taxon>
        <taxon>Verrucomicrobiaceae</taxon>
        <taxon>Luteolibacter</taxon>
    </lineage>
</organism>
<proteinExistence type="predicted"/>
<dbReference type="PROSITE" id="PS51208">
    <property type="entry name" value="AUTOTRANSPORTER"/>
    <property type="match status" value="1"/>
</dbReference>
<keyword evidence="4" id="KW-1185">Reference proteome</keyword>
<gene>
    <name evidence="3" type="ORF">HHL09_22210</name>
</gene>
<name>A0A858RR29_9BACT</name>
<dbReference type="AlphaFoldDB" id="A0A858RR29"/>
<dbReference type="RefSeq" id="WP_169456869.1">
    <property type="nucleotide sequence ID" value="NZ_CP051774.1"/>
</dbReference>
<dbReference type="InterPro" id="IPR005546">
    <property type="entry name" value="Autotransporte_beta"/>
</dbReference>
<dbReference type="KEGG" id="luo:HHL09_22210"/>
<evidence type="ECO:0000313" key="4">
    <source>
        <dbReference type="Proteomes" id="UP000501812"/>
    </source>
</evidence>
<dbReference type="EMBL" id="CP051774">
    <property type="protein sequence ID" value="QJE98383.1"/>
    <property type="molecule type" value="Genomic_DNA"/>
</dbReference>
<feature type="domain" description="Autotransporter" evidence="2">
    <location>
        <begin position="139"/>
        <end position="405"/>
    </location>
</feature>
<protein>
    <submittedName>
        <fullName evidence="3">Autotransporter outer membrane beta-barrel domain-containing protein</fullName>
    </submittedName>
</protein>
<keyword evidence="1" id="KW-0732">Signal</keyword>